<organism evidence="1 2">
    <name type="scientific">Hyaloperonospora arabidopsidis (strain Emoy2)</name>
    <name type="common">Downy mildew agent</name>
    <name type="synonym">Peronospora arabidopsidis</name>
    <dbReference type="NCBI Taxonomy" id="559515"/>
    <lineage>
        <taxon>Eukaryota</taxon>
        <taxon>Sar</taxon>
        <taxon>Stramenopiles</taxon>
        <taxon>Oomycota</taxon>
        <taxon>Peronosporomycetes</taxon>
        <taxon>Peronosporales</taxon>
        <taxon>Peronosporaceae</taxon>
        <taxon>Hyaloperonospora</taxon>
    </lineage>
</organism>
<evidence type="ECO:0000313" key="1">
    <source>
        <dbReference type="EnsemblProtists" id="HpaP813747"/>
    </source>
</evidence>
<dbReference type="InParanoid" id="M4C3S9"/>
<dbReference type="EnsemblProtists" id="HpaT813747">
    <property type="protein sequence ID" value="HpaP813747"/>
    <property type="gene ID" value="HpaG813747"/>
</dbReference>
<dbReference type="EMBL" id="ABWE02002753">
    <property type="status" value="NOT_ANNOTATED_CDS"/>
    <property type="molecule type" value="Genomic_DNA"/>
</dbReference>
<keyword evidence="2" id="KW-1185">Reference proteome</keyword>
<proteinExistence type="predicted"/>
<dbReference type="AlphaFoldDB" id="M4C3S9"/>
<accession>M4C3S9</accession>
<reference evidence="2" key="1">
    <citation type="journal article" date="2010" name="Science">
        <title>Signatures of adaptation to obligate biotrophy in the Hyaloperonospora arabidopsidis genome.</title>
        <authorList>
            <person name="Baxter L."/>
            <person name="Tripathy S."/>
            <person name="Ishaque N."/>
            <person name="Boot N."/>
            <person name="Cabral A."/>
            <person name="Kemen E."/>
            <person name="Thines M."/>
            <person name="Ah-Fong A."/>
            <person name="Anderson R."/>
            <person name="Badejoko W."/>
            <person name="Bittner-Eddy P."/>
            <person name="Boore J.L."/>
            <person name="Chibucos M.C."/>
            <person name="Coates M."/>
            <person name="Dehal P."/>
            <person name="Delehaunty K."/>
            <person name="Dong S."/>
            <person name="Downton P."/>
            <person name="Dumas B."/>
            <person name="Fabro G."/>
            <person name="Fronick C."/>
            <person name="Fuerstenberg S.I."/>
            <person name="Fulton L."/>
            <person name="Gaulin E."/>
            <person name="Govers F."/>
            <person name="Hughes L."/>
            <person name="Humphray S."/>
            <person name="Jiang R.H."/>
            <person name="Judelson H."/>
            <person name="Kamoun S."/>
            <person name="Kyung K."/>
            <person name="Meijer H."/>
            <person name="Minx P."/>
            <person name="Morris P."/>
            <person name="Nelson J."/>
            <person name="Phuntumart V."/>
            <person name="Qutob D."/>
            <person name="Rehmany A."/>
            <person name="Rougon-Cardoso A."/>
            <person name="Ryden P."/>
            <person name="Torto-Alalibo T."/>
            <person name="Studholme D."/>
            <person name="Wang Y."/>
            <person name="Win J."/>
            <person name="Wood J."/>
            <person name="Clifton S.W."/>
            <person name="Rogers J."/>
            <person name="Van den Ackerveken G."/>
            <person name="Jones J.D."/>
            <person name="McDowell J.M."/>
            <person name="Beynon J."/>
            <person name="Tyler B.M."/>
        </authorList>
    </citation>
    <scope>NUCLEOTIDE SEQUENCE [LARGE SCALE GENOMIC DNA]</scope>
    <source>
        <strain evidence="2">Emoy2</strain>
    </source>
</reference>
<protein>
    <recommendedName>
        <fullName evidence="3">RxLR effector candidate protein</fullName>
    </recommendedName>
</protein>
<reference evidence="1" key="2">
    <citation type="submission" date="2015-06" db="UniProtKB">
        <authorList>
            <consortium name="EnsemblProtists"/>
        </authorList>
    </citation>
    <scope>IDENTIFICATION</scope>
    <source>
        <strain evidence="1">Emoy2</strain>
    </source>
</reference>
<dbReference type="Proteomes" id="UP000011713">
    <property type="component" value="Unassembled WGS sequence"/>
</dbReference>
<dbReference type="HOGENOM" id="CLU_2872412_0_0_1"/>
<evidence type="ECO:0008006" key="3">
    <source>
        <dbReference type="Google" id="ProtNLM"/>
    </source>
</evidence>
<name>M4C3S9_HYAAE</name>
<evidence type="ECO:0000313" key="2">
    <source>
        <dbReference type="Proteomes" id="UP000011713"/>
    </source>
</evidence>
<sequence>MANKSEKSHSIVHLVPLRDVADHRNDVSREWLVLLQSRWQWMDLKRTLSFAPKGRTLANTSKIG</sequence>
<dbReference type="VEuPathDB" id="FungiDB:HpaG813747"/>